<name>A0A1H6QWQ2_9RHOB</name>
<protein>
    <submittedName>
        <fullName evidence="2">Uncharacterized protein</fullName>
    </submittedName>
</protein>
<dbReference type="EMBL" id="FNYD01000001">
    <property type="protein sequence ID" value="SEI48131.1"/>
    <property type="molecule type" value="Genomic_DNA"/>
</dbReference>
<evidence type="ECO:0000313" key="3">
    <source>
        <dbReference type="Proteomes" id="UP000199379"/>
    </source>
</evidence>
<evidence type="ECO:0000313" key="2">
    <source>
        <dbReference type="EMBL" id="SEI48131.1"/>
    </source>
</evidence>
<dbReference type="STRING" id="1227549.SAMN05444007_101327"/>
<keyword evidence="1" id="KW-0812">Transmembrane</keyword>
<dbReference type="RefSeq" id="WP_143057862.1">
    <property type="nucleotide sequence ID" value="NZ_BMGV01000001.1"/>
</dbReference>
<keyword evidence="1" id="KW-0472">Membrane</keyword>
<dbReference type="AlphaFoldDB" id="A0A1H6QWQ2"/>
<gene>
    <name evidence="2" type="ORF">SAMN05444007_101327</name>
</gene>
<keyword evidence="1" id="KW-1133">Transmembrane helix</keyword>
<reference evidence="2 3" key="1">
    <citation type="submission" date="2016-10" db="EMBL/GenBank/DDBJ databases">
        <authorList>
            <person name="de Groot N.N."/>
        </authorList>
    </citation>
    <scope>NUCLEOTIDE SEQUENCE [LARGE SCALE GENOMIC DNA]</scope>
    <source>
        <strain evidence="2 3">DSM 29340</strain>
    </source>
</reference>
<evidence type="ECO:0000256" key="1">
    <source>
        <dbReference type="SAM" id="Phobius"/>
    </source>
</evidence>
<sequence length="93" mass="10927">MTMLANGFMVFLWLVAAPAFFVLWYLTTKKLIATRLQLLKQMKQNQAFSEKTLALDTDLRKKRARIRSLEKELSAARHLPEHRIEQHKQMQSA</sequence>
<keyword evidence="3" id="KW-1185">Reference proteome</keyword>
<proteinExistence type="predicted"/>
<accession>A0A1H6QWQ2</accession>
<feature type="transmembrane region" description="Helical" evidence="1">
    <location>
        <begin position="6"/>
        <end position="26"/>
    </location>
</feature>
<organism evidence="2 3">
    <name type="scientific">Cribrihabitans marinus</name>
    <dbReference type="NCBI Taxonomy" id="1227549"/>
    <lineage>
        <taxon>Bacteria</taxon>
        <taxon>Pseudomonadati</taxon>
        <taxon>Pseudomonadota</taxon>
        <taxon>Alphaproteobacteria</taxon>
        <taxon>Rhodobacterales</taxon>
        <taxon>Paracoccaceae</taxon>
        <taxon>Cribrihabitans</taxon>
    </lineage>
</organism>
<dbReference type="Proteomes" id="UP000199379">
    <property type="component" value="Unassembled WGS sequence"/>
</dbReference>